<dbReference type="SUPFAM" id="SSF46689">
    <property type="entry name" value="Homeodomain-like"/>
    <property type="match status" value="1"/>
</dbReference>
<evidence type="ECO:0000313" key="6">
    <source>
        <dbReference type="EMBL" id="MFD1521689.1"/>
    </source>
</evidence>
<dbReference type="InterPro" id="IPR009057">
    <property type="entry name" value="Homeodomain-like_sf"/>
</dbReference>
<protein>
    <submittedName>
        <fullName evidence="6">TetR/AcrR family transcriptional regulator</fullName>
    </submittedName>
</protein>
<organism evidence="6 7">
    <name type="scientific">Pseudonocardia yunnanensis</name>
    <dbReference type="NCBI Taxonomy" id="58107"/>
    <lineage>
        <taxon>Bacteria</taxon>
        <taxon>Bacillati</taxon>
        <taxon>Actinomycetota</taxon>
        <taxon>Actinomycetes</taxon>
        <taxon>Pseudonocardiales</taxon>
        <taxon>Pseudonocardiaceae</taxon>
        <taxon>Pseudonocardia</taxon>
    </lineage>
</organism>
<dbReference type="InterPro" id="IPR036271">
    <property type="entry name" value="Tet_transcr_reg_TetR-rel_C_sf"/>
</dbReference>
<dbReference type="PROSITE" id="PS01081">
    <property type="entry name" value="HTH_TETR_1"/>
    <property type="match status" value="1"/>
</dbReference>
<dbReference type="Pfam" id="PF13305">
    <property type="entry name" value="TetR_C_33"/>
    <property type="match status" value="1"/>
</dbReference>
<dbReference type="InterPro" id="IPR001647">
    <property type="entry name" value="HTH_TetR"/>
</dbReference>
<feature type="DNA-binding region" description="H-T-H motif" evidence="4">
    <location>
        <begin position="44"/>
        <end position="63"/>
    </location>
</feature>
<keyword evidence="1" id="KW-0805">Transcription regulation</keyword>
<comment type="caution">
    <text evidence="6">The sequence shown here is derived from an EMBL/GenBank/DDBJ whole genome shotgun (WGS) entry which is preliminary data.</text>
</comment>
<dbReference type="PANTHER" id="PTHR30055:SF234">
    <property type="entry name" value="HTH-TYPE TRANSCRIPTIONAL REGULATOR BETI"/>
    <property type="match status" value="1"/>
</dbReference>
<keyword evidence="3" id="KW-0804">Transcription</keyword>
<proteinExistence type="predicted"/>
<gene>
    <name evidence="6" type="ORF">ACFSJD_29615</name>
</gene>
<keyword evidence="2 4" id="KW-0238">DNA-binding</keyword>
<dbReference type="PANTHER" id="PTHR30055">
    <property type="entry name" value="HTH-TYPE TRANSCRIPTIONAL REGULATOR RUTR"/>
    <property type="match status" value="1"/>
</dbReference>
<accession>A0ABW4F2L3</accession>
<evidence type="ECO:0000256" key="2">
    <source>
        <dbReference type="ARBA" id="ARBA00023125"/>
    </source>
</evidence>
<dbReference type="RefSeq" id="WP_344723983.1">
    <property type="nucleotide sequence ID" value="NZ_BAAAUS010000024.1"/>
</dbReference>
<evidence type="ECO:0000313" key="7">
    <source>
        <dbReference type="Proteomes" id="UP001597114"/>
    </source>
</evidence>
<dbReference type="InterPro" id="IPR025996">
    <property type="entry name" value="MT1864/Rv1816-like_C"/>
</dbReference>
<dbReference type="InterPro" id="IPR050109">
    <property type="entry name" value="HTH-type_TetR-like_transc_reg"/>
</dbReference>
<dbReference type="Pfam" id="PF00440">
    <property type="entry name" value="TetR_N"/>
    <property type="match status" value="1"/>
</dbReference>
<sequence>MSARTADHASAPVSRRERQREQLIRDAKQAARDLTAAEGVEGLTLAAVARRLGVSSPALYRYFDGKQGLVRALYEDLMAELIDTVIAAARRQEPDDISAKLHAATRAVVSWAVANRAEFGLLMGASYPAVAESEEEIPQILSRELGGLFGELFGELVDSGRLEYVRDDELSPQLRSQLETYRQAVGLNLPLGVARLMIVCWRQIYGIACMAVYGHLAFAFDDCEALFEDMMDDLLATLGLERSPRLR</sequence>
<dbReference type="PRINTS" id="PR00455">
    <property type="entry name" value="HTHTETR"/>
</dbReference>
<evidence type="ECO:0000256" key="1">
    <source>
        <dbReference type="ARBA" id="ARBA00023015"/>
    </source>
</evidence>
<keyword evidence="7" id="KW-1185">Reference proteome</keyword>
<name>A0ABW4F2L3_9PSEU</name>
<dbReference type="PROSITE" id="PS50977">
    <property type="entry name" value="HTH_TETR_2"/>
    <property type="match status" value="1"/>
</dbReference>
<dbReference type="Gene3D" id="1.10.357.10">
    <property type="entry name" value="Tetracycline Repressor, domain 2"/>
    <property type="match status" value="1"/>
</dbReference>
<evidence type="ECO:0000256" key="4">
    <source>
        <dbReference type="PROSITE-ProRule" id="PRU00335"/>
    </source>
</evidence>
<evidence type="ECO:0000259" key="5">
    <source>
        <dbReference type="PROSITE" id="PS50977"/>
    </source>
</evidence>
<evidence type="ECO:0000256" key="3">
    <source>
        <dbReference type="ARBA" id="ARBA00023163"/>
    </source>
</evidence>
<dbReference type="Proteomes" id="UP001597114">
    <property type="component" value="Unassembled WGS sequence"/>
</dbReference>
<dbReference type="SUPFAM" id="SSF48498">
    <property type="entry name" value="Tetracyclin repressor-like, C-terminal domain"/>
    <property type="match status" value="1"/>
</dbReference>
<dbReference type="EMBL" id="JBHUCO010000037">
    <property type="protein sequence ID" value="MFD1521689.1"/>
    <property type="molecule type" value="Genomic_DNA"/>
</dbReference>
<reference evidence="7" key="1">
    <citation type="journal article" date="2019" name="Int. J. Syst. Evol. Microbiol.">
        <title>The Global Catalogue of Microorganisms (GCM) 10K type strain sequencing project: providing services to taxonomists for standard genome sequencing and annotation.</title>
        <authorList>
            <consortium name="The Broad Institute Genomics Platform"/>
            <consortium name="The Broad Institute Genome Sequencing Center for Infectious Disease"/>
            <person name="Wu L."/>
            <person name="Ma J."/>
        </authorList>
    </citation>
    <scope>NUCLEOTIDE SEQUENCE [LARGE SCALE GENOMIC DNA]</scope>
    <source>
        <strain evidence="7">CCM 7043</strain>
    </source>
</reference>
<dbReference type="InterPro" id="IPR023772">
    <property type="entry name" value="DNA-bd_HTH_TetR-type_CS"/>
</dbReference>
<feature type="domain" description="HTH tetR-type" evidence="5">
    <location>
        <begin position="21"/>
        <end position="81"/>
    </location>
</feature>